<comment type="caution">
    <text evidence="7">The sequence shown here is derived from an EMBL/GenBank/DDBJ whole genome shotgun (WGS) entry which is preliminary data.</text>
</comment>
<dbReference type="GO" id="GO:0043190">
    <property type="term" value="C:ATP-binding cassette (ABC) transporter complex"/>
    <property type="evidence" value="ECO:0007669"/>
    <property type="project" value="InterPro"/>
</dbReference>
<dbReference type="CDD" id="cd00995">
    <property type="entry name" value="PBP2_NikA_DppA_OppA_like"/>
    <property type="match status" value="1"/>
</dbReference>
<keyword evidence="8" id="KW-1185">Reference proteome</keyword>
<dbReference type="Gene3D" id="3.10.105.10">
    <property type="entry name" value="Dipeptide-binding Protein, Domain 3"/>
    <property type="match status" value="1"/>
</dbReference>
<comment type="similarity">
    <text evidence="2">Belongs to the bacterial solute-binding protein 5 family.</text>
</comment>
<dbReference type="Gene3D" id="3.40.190.10">
    <property type="entry name" value="Periplasmic binding protein-like II"/>
    <property type="match status" value="1"/>
</dbReference>
<protein>
    <submittedName>
        <fullName evidence="7">ABC transporter substrate-binding protein</fullName>
    </submittedName>
</protein>
<dbReference type="Pfam" id="PF00496">
    <property type="entry name" value="SBP_bac_5"/>
    <property type="match status" value="1"/>
</dbReference>
<evidence type="ECO:0000256" key="4">
    <source>
        <dbReference type="SAM" id="MobiDB-lite"/>
    </source>
</evidence>
<evidence type="ECO:0000259" key="6">
    <source>
        <dbReference type="Pfam" id="PF00496"/>
    </source>
</evidence>
<evidence type="ECO:0000256" key="3">
    <source>
        <dbReference type="ARBA" id="ARBA00022729"/>
    </source>
</evidence>
<dbReference type="PIRSF" id="PIRSF002741">
    <property type="entry name" value="MppA"/>
    <property type="match status" value="1"/>
</dbReference>
<dbReference type="AlphaFoldDB" id="A0A4Q1REJ0"/>
<reference evidence="7 8" key="1">
    <citation type="submission" date="2019-01" db="EMBL/GenBank/DDBJ databases">
        <title>Blautia sp. nov. KGMB01111 isolated human feces.</title>
        <authorList>
            <person name="Park J.-E."/>
            <person name="Kim J.-S."/>
            <person name="Park S.-H."/>
        </authorList>
    </citation>
    <scope>NUCLEOTIDE SEQUENCE [LARGE SCALE GENOMIC DNA]</scope>
    <source>
        <strain evidence="7 8">KGMB01111</strain>
    </source>
</reference>
<dbReference type="Gene3D" id="3.90.76.10">
    <property type="entry name" value="Dipeptide-binding Protein, Domain 1"/>
    <property type="match status" value="1"/>
</dbReference>
<feature type="domain" description="Solute-binding protein family 5" evidence="6">
    <location>
        <begin position="102"/>
        <end position="455"/>
    </location>
</feature>
<name>A0A4Q1REJ0_9FIRM</name>
<organism evidence="7 8">
    <name type="scientific">Blautia faecicola</name>
    <dbReference type="NCBI Taxonomy" id="2509240"/>
    <lineage>
        <taxon>Bacteria</taxon>
        <taxon>Bacillati</taxon>
        <taxon>Bacillota</taxon>
        <taxon>Clostridia</taxon>
        <taxon>Lachnospirales</taxon>
        <taxon>Lachnospiraceae</taxon>
        <taxon>Blautia</taxon>
    </lineage>
</organism>
<evidence type="ECO:0000313" key="8">
    <source>
        <dbReference type="Proteomes" id="UP000290106"/>
    </source>
</evidence>
<dbReference type="GO" id="GO:1904680">
    <property type="term" value="F:peptide transmembrane transporter activity"/>
    <property type="evidence" value="ECO:0007669"/>
    <property type="project" value="TreeGrafter"/>
</dbReference>
<dbReference type="InterPro" id="IPR039424">
    <property type="entry name" value="SBP_5"/>
</dbReference>
<feature type="chain" id="PRO_5039364484" evidence="5">
    <location>
        <begin position="24"/>
        <end position="541"/>
    </location>
</feature>
<comment type="subcellular location">
    <subcellularLocation>
        <location evidence="1">Cell membrane</location>
        <topology evidence="1">Lipid-anchor</topology>
    </subcellularLocation>
</comment>
<dbReference type="InterPro" id="IPR030678">
    <property type="entry name" value="Peptide/Ni-bd"/>
</dbReference>
<dbReference type="Proteomes" id="UP000290106">
    <property type="component" value="Unassembled WGS sequence"/>
</dbReference>
<dbReference type="GO" id="GO:0042597">
    <property type="term" value="C:periplasmic space"/>
    <property type="evidence" value="ECO:0007669"/>
    <property type="project" value="UniProtKB-ARBA"/>
</dbReference>
<evidence type="ECO:0000256" key="1">
    <source>
        <dbReference type="ARBA" id="ARBA00004193"/>
    </source>
</evidence>
<dbReference type="PANTHER" id="PTHR30290:SF59">
    <property type="entry name" value="OLIGOPEPTIDE ABC TRANSPORTER,SUBSTRATE-BINDING PROTEIN"/>
    <property type="match status" value="1"/>
</dbReference>
<accession>A0A4Q1REJ0</accession>
<dbReference type="InterPro" id="IPR000914">
    <property type="entry name" value="SBP_5_dom"/>
</dbReference>
<evidence type="ECO:0000256" key="2">
    <source>
        <dbReference type="ARBA" id="ARBA00005695"/>
    </source>
</evidence>
<feature type="signal peptide" evidence="5">
    <location>
        <begin position="1"/>
        <end position="23"/>
    </location>
</feature>
<keyword evidence="3 5" id="KW-0732">Signal</keyword>
<feature type="compositionally biased region" description="Low complexity" evidence="4">
    <location>
        <begin position="36"/>
        <end position="52"/>
    </location>
</feature>
<sequence>MKRFKKLVSVLTLTAMLAASLTACGGKDPVAEDDSTAGTTTADSSTATTETSGDSTFTYAISGDPTETVNVITTSDRWGLSTVKMIYSPLYMNNADGINWFLATDYSVSDDNLTYTFKLRDDVKWSDGEPFTADDVVFTYEAMEQEDNLGWAYSQLVYEQGTVKVEKVDDYTVSFTFPFVTPTAIEMLSQIFIMPEHIYKDVTDFEHNDYNMNSVGTGPYKLVDYQSGSYLKFEANENYYKGEPSVKNVVFQIIENADTAILALQNGEVDAYQMTPQQVKKLDLDASNLTAYSYTEGRVGYLQINCNRVTDENVRKALLFAMDRKAMDDAAFESDEYYSIPYTFLPTNSQFYTEDGVEKYEQDVDKAKSMLEEAGVSGLKLKLGYISSDAVQSAQALLIQEQLQEVGVTVELAGGDGTAIANAMKDPDNEYDMYLGGYIMGIDPDTFSSLFENDGAYNYMHYSGYDTIDQLFEEGRSELDESARKETYAKLQAAVQDTGAFYPIISNNKILVVNNRIQGVEDAGLVPVYTFEDTSSLKIAE</sequence>
<dbReference type="PROSITE" id="PS01040">
    <property type="entry name" value="SBP_BACTERIAL_5"/>
    <property type="match status" value="1"/>
</dbReference>
<proteinExistence type="inferred from homology"/>
<dbReference type="EMBL" id="SDKC01000001">
    <property type="protein sequence ID" value="RXS73970.1"/>
    <property type="molecule type" value="Genomic_DNA"/>
</dbReference>
<gene>
    <name evidence="7" type="ORF">ETP43_01010</name>
</gene>
<dbReference type="RefSeq" id="WP_129256820.1">
    <property type="nucleotide sequence ID" value="NZ_SDKC01000001.1"/>
</dbReference>
<evidence type="ECO:0000256" key="5">
    <source>
        <dbReference type="SAM" id="SignalP"/>
    </source>
</evidence>
<dbReference type="GO" id="GO:0015833">
    <property type="term" value="P:peptide transport"/>
    <property type="evidence" value="ECO:0007669"/>
    <property type="project" value="TreeGrafter"/>
</dbReference>
<dbReference type="OrthoDB" id="9772924at2"/>
<feature type="region of interest" description="Disordered" evidence="4">
    <location>
        <begin position="29"/>
        <end position="52"/>
    </location>
</feature>
<evidence type="ECO:0000313" key="7">
    <source>
        <dbReference type="EMBL" id="RXS73970.1"/>
    </source>
</evidence>
<dbReference type="InterPro" id="IPR023765">
    <property type="entry name" value="SBP_5_CS"/>
</dbReference>
<dbReference type="PANTHER" id="PTHR30290">
    <property type="entry name" value="PERIPLASMIC BINDING COMPONENT OF ABC TRANSPORTER"/>
    <property type="match status" value="1"/>
</dbReference>
<dbReference type="PROSITE" id="PS51257">
    <property type="entry name" value="PROKAR_LIPOPROTEIN"/>
    <property type="match status" value="1"/>
</dbReference>
<dbReference type="SUPFAM" id="SSF53850">
    <property type="entry name" value="Periplasmic binding protein-like II"/>
    <property type="match status" value="1"/>
</dbReference>